<dbReference type="EMBL" id="PCRH01000016">
    <property type="protein sequence ID" value="PIP17303.1"/>
    <property type="molecule type" value="Genomic_DNA"/>
</dbReference>
<evidence type="ECO:0000313" key="2">
    <source>
        <dbReference type="Proteomes" id="UP000231480"/>
    </source>
</evidence>
<dbReference type="Proteomes" id="UP000231480">
    <property type="component" value="Unassembled WGS sequence"/>
</dbReference>
<evidence type="ECO:0000313" key="1">
    <source>
        <dbReference type="EMBL" id="PIP17303.1"/>
    </source>
</evidence>
<name>A0A2G9YF06_9BACT</name>
<proteinExistence type="predicted"/>
<dbReference type="AlphaFoldDB" id="A0A2G9YF06"/>
<protein>
    <submittedName>
        <fullName evidence="1">Uncharacterized protein</fullName>
    </submittedName>
</protein>
<reference evidence="1 2" key="1">
    <citation type="submission" date="2017-09" db="EMBL/GenBank/DDBJ databases">
        <title>Depth-based differentiation of microbial function through sediment-hosted aquifers and enrichment of novel symbionts in the deep terrestrial subsurface.</title>
        <authorList>
            <person name="Probst A.J."/>
            <person name="Ladd B."/>
            <person name="Jarett J.K."/>
            <person name="Geller-Mcgrath D.E."/>
            <person name="Sieber C.M."/>
            <person name="Emerson J.B."/>
            <person name="Anantharaman K."/>
            <person name="Thomas B.C."/>
            <person name="Malmstrom R."/>
            <person name="Stieglmeier M."/>
            <person name="Klingl A."/>
            <person name="Woyke T."/>
            <person name="Ryan C.M."/>
            <person name="Banfield J.F."/>
        </authorList>
    </citation>
    <scope>NUCLEOTIDE SEQUENCE [LARGE SCALE GENOMIC DNA]</scope>
    <source>
        <strain evidence="1">CG23_combo_of_CG06-09_8_20_14_all_37_13</strain>
    </source>
</reference>
<accession>A0A2G9YF06</accession>
<sequence length="100" mass="11827">MANFILIFFLVTGGFFLFYFQKETLDQLEQKKSEIFSLIEAQEIIENQYQWQIITQNGLKVFIDPNQDIKKQINLVKQALLEIKPKEYIGVDAKGQVYYK</sequence>
<organism evidence="1 2">
    <name type="scientific">Candidatus Portnoybacteria bacterium CG23_combo_of_CG06-09_8_20_14_all_37_13</name>
    <dbReference type="NCBI Taxonomy" id="1974819"/>
    <lineage>
        <taxon>Bacteria</taxon>
        <taxon>Candidatus Portnoyibacteriota</taxon>
    </lineage>
</organism>
<comment type="caution">
    <text evidence="1">The sequence shown here is derived from an EMBL/GenBank/DDBJ whole genome shotgun (WGS) entry which is preliminary data.</text>
</comment>
<gene>
    <name evidence="1" type="ORF">COX44_00620</name>
</gene>